<evidence type="ECO:0000313" key="1">
    <source>
        <dbReference type="EMBL" id="DAD69987.1"/>
    </source>
</evidence>
<dbReference type="EMBL" id="BK015858">
    <property type="protein sequence ID" value="DAD69987.1"/>
    <property type="molecule type" value="Genomic_DNA"/>
</dbReference>
<sequence>MAYYWTCPECGSNNDPGEACDCQTEKTNGAAPLARKQPQAQRPTSIIAVKNLIVKEECRCRTI</sequence>
<organism evidence="1">
    <name type="scientific">Caudovirales sp. ctFWA4</name>
    <dbReference type="NCBI Taxonomy" id="2827628"/>
    <lineage>
        <taxon>Viruses</taxon>
        <taxon>Duplodnaviria</taxon>
        <taxon>Heunggongvirae</taxon>
        <taxon>Uroviricota</taxon>
        <taxon>Caudoviricetes</taxon>
    </lineage>
</organism>
<protein>
    <submittedName>
        <fullName evidence="1">RNA-binding protein</fullName>
    </submittedName>
</protein>
<reference evidence="1" key="1">
    <citation type="journal article" date="2021" name="Proc. Natl. Acad. Sci. U.S.A.">
        <title>A Catalog of Tens of Thousands of Viruses from Human Metagenomes Reveals Hidden Associations with Chronic Diseases.</title>
        <authorList>
            <person name="Tisza M.J."/>
            <person name="Buck C.B."/>
        </authorList>
    </citation>
    <scope>NUCLEOTIDE SEQUENCE</scope>
    <source>
        <strain evidence="1">CtFWA4</strain>
    </source>
</reference>
<accession>A0A8S5LJI1</accession>
<name>A0A8S5LJI1_9CAUD</name>
<proteinExistence type="predicted"/>